<dbReference type="Proteomes" id="UP000602395">
    <property type="component" value="Unassembled WGS sequence"/>
</dbReference>
<dbReference type="EMBL" id="JACWMS010000002">
    <property type="protein sequence ID" value="MBD1320157.1"/>
    <property type="molecule type" value="Genomic_DNA"/>
</dbReference>
<evidence type="ECO:0000256" key="5">
    <source>
        <dbReference type="ARBA" id="ARBA00022847"/>
    </source>
</evidence>
<proteinExistence type="predicted"/>
<feature type="transmembrane region" description="Helical" evidence="9">
    <location>
        <begin position="65"/>
        <end position="89"/>
    </location>
</feature>
<dbReference type="InterPro" id="IPR020846">
    <property type="entry name" value="MFS_dom"/>
</dbReference>
<dbReference type="SUPFAM" id="SSF103473">
    <property type="entry name" value="MFS general substrate transporter"/>
    <property type="match status" value="1"/>
</dbReference>
<feature type="transmembrane region" description="Helical" evidence="9">
    <location>
        <begin position="166"/>
        <end position="191"/>
    </location>
</feature>
<dbReference type="PROSITE" id="PS50850">
    <property type="entry name" value="MFS"/>
    <property type="match status" value="1"/>
</dbReference>
<dbReference type="RefSeq" id="WP_190266889.1">
    <property type="nucleotide sequence ID" value="NZ_BAABAD010000004.1"/>
</dbReference>
<dbReference type="InterPro" id="IPR036259">
    <property type="entry name" value="MFS_trans_sf"/>
</dbReference>
<dbReference type="InterPro" id="IPR051084">
    <property type="entry name" value="H+-coupled_symporters"/>
</dbReference>
<gene>
    <name evidence="11" type="ORF">IDF66_11205</name>
</gene>
<evidence type="ECO:0000256" key="7">
    <source>
        <dbReference type="ARBA" id="ARBA00023136"/>
    </source>
</evidence>
<keyword evidence="2" id="KW-0813">Transport</keyword>
<evidence type="ECO:0000313" key="12">
    <source>
        <dbReference type="Proteomes" id="UP000602395"/>
    </source>
</evidence>
<dbReference type="Gene3D" id="1.20.1250.20">
    <property type="entry name" value="MFS general substrate transporter like domains"/>
    <property type="match status" value="2"/>
</dbReference>
<evidence type="ECO:0000256" key="8">
    <source>
        <dbReference type="SAM" id="MobiDB-lite"/>
    </source>
</evidence>
<dbReference type="Pfam" id="PF07690">
    <property type="entry name" value="MFS_1"/>
    <property type="match status" value="1"/>
</dbReference>
<evidence type="ECO:0000256" key="6">
    <source>
        <dbReference type="ARBA" id="ARBA00022989"/>
    </source>
</evidence>
<comment type="caution">
    <text evidence="11">The sequence shown here is derived from an EMBL/GenBank/DDBJ whole genome shotgun (WGS) entry which is preliminary data.</text>
</comment>
<feature type="transmembrane region" description="Helical" evidence="9">
    <location>
        <begin position="290"/>
        <end position="309"/>
    </location>
</feature>
<feature type="transmembrane region" description="Helical" evidence="9">
    <location>
        <begin position="125"/>
        <end position="145"/>
    </location>
</feature>
<accession>A0ABR7WED2</accession>
<comment type="subcellular location">
    <subcellularLocation>
        <location evidence="1">Cell membrane</location>
        <topology evidence="1">Multi-pass membrane protein</topology>
    </subcellularLocation>
</comment>
<feature type="transmembrane region" description="Helical" evidence="9">
    <location>
        <begin position="101"/>
        <end position="119"/>
    </location>
</feature>
<evidence type="ECO:0000256" key="9">
    <source>
        <dbReference type="SAM" id="Phobius"/>
    </source>
</evidence>
<feature type="transmembrane region" description="Helical" evidence="9">
    <location>
        <begin position="29"/>
        <end position="59"/>
    </location>
</feature>
<evidence type="ECO:0000259" key="10">
    <source>
        <dbReference type="PROSITE" id="PS50850"/>
    </source>
</evidence>
<keyword evidence="6 9" id="KW-1133">Transmembrane helix</keyword>
<organism evidence="11 12">
    <name type="scientific">Gordonia hankookensis</name>
    <dbReference type="NCBI Taxonomy" id="589403"/>
    <lineage>
        <taxon>Bacteria</taxon>
        <taxon>Bacillati</taxon>
        <taxon>Actinomycetota</taxon>
        <taxon>Actinomycetes</taxon>
        <taxon>Mycobacteriales</taxon>
        <taxon>Gordoniaceae</taxon>
        <taxon>Gordonia</taxon>
    </lineage>
</organism>
<evidence type="ECO:0000256" key="2">
    <source>
        <dbReference type="ARBA" id="ARBA00022448"/>
    </source>
</evidence>
<sequence length="444" mass="46593">MTNVEQPIRTHGGAGGTSPQRSKTMARRAAIAGGVGTLIEYYDFAVYGFLAVTIAPLFFPSETSGASILATLAVFGVAYVARPLGGIFFGRLGDRRGRRSALVITVVCMGVACGILGLLPTHSSVGVIAPILLVIVRLAQGFSAGGEVGGAATYIAESAPPNRRGFFGSFTPIGSTLGFAVAASVVGIVAFLTTDEQMDAWGWRIPFLLALPLALICLRVRLKLEDTPEFEEMADKEEVTKSPLLDVIRKNPVSVLQVVGVAIAMNGSGYIGLTYFSVYLINDLGFSKDAVYWTSAISIALACATFPLSGMLTDRFGRKPVLAGGYIAYLVLAVPAFMILGATASVVVVGLVYFVYMVLNGVVQVPAFPLFTELFPRTVRYTGVSLGFNIGTIAAGGTAPYVAAQLVESTGSGMSPAYWVIGVCIIGLLTVLTIRETGKTALPT</sequence>
<name>A0ABR7WED2_9ACTN</name>
<evidence type="ECO:0000256" key="3">
    <source>
        <dbReference type="ARBA" id="ARBA00022475"/>
    </source>
</evidence>
<feature type="transmembrane region" description="Helical" evidence="9">
    <location>
        <begin position="255"/>
        <end position="278"/>
    </location>
</feature>
<keyword evidence="5" id="KW-0769">Symport</keyword>
<evidence type="ECO:0000256" key="1">
    <source>
        <dbReference type="ARBA" id="ARBA00004651"/>
    </source>
</evidence>
<feature type="region of interest" description="Disordered" evidence="8">
    <location>
        <begin position="1"/>
        <end position="22"/>
    </location>
</feature>
<reference evidence="11 12" key="1">
    <citation type="submission" date="2020-09" db="EMBL/GenBank/DDBJ databases">
        <title>Novel species in genus Gordonia.</title>
        <authorList>
            <person name="Zhang G."/>
        </authorList>
    </citation>
    <scope>NUCLEOTIDE SEQUENCE [LARGE SCALE GENOMIC DNA]</scope>
    <source>
        <strain evidence="11 12">ON-33</strain>
    </source>
</reference>
<feature type="transmembrane region" description="Helical" evidence="9">
    <location>
        <begin position="346"/>
        <end position="371"/>
    </location>
</feature>
<keyword evidence="12" id="KW-1185">Reference proteome</keyword>
<evidence type="ECO:0000256" key="4">
    <source>
        <dbReference type="ARBA" id="ARBA00022692"/>
    </source>
</evidence>
<feature type="transmembrane region" description="Helical" evidence="9">
    <location>
        <begin position="203"/>
        <end position="222"/>
    </location>
</feature>
<keyword evidence="7 9" id="KW-0472">Membrane</keyword>
<keyword evidence="4 9" id="KW-0812">Transmembrane</keyword>
<dbReference type="InterPro" id="IPR011701">
    <property type="entry name" value="MFS"/>
</dbReference>
<evidence type="ECO:0000313" key="11">
    <source>
        <dbReference type="EMBL" id="MBD1320157.1"/>
    </source>
</evidence>
<protein>
    <submittedName>
        <fullName evidence="11">MFS transporter</fullName>
    </submittedName>
</protein>
<dbReference type="PANTHER" id="PTHR43528">
    <property type="entry name" value="ALPHA-KETOGLUTARATE PERMEASE"/>
    <property type="match status" value="1"/>
</dbReference>
<feature type="transmembrane region" description="Helical" evidence="9">
    <location>
        <begin position="383"/>
        <end position="404"/>
    </location>
</feature>
<feature type="domain" description="Major facilitator superfamily (MFS) profile" evidence="10">
    <location>
        <begin position="29"/>
        <end position="439"/>
    </location>
</feature>
<feature type="transmembrane region" description="Helical" evidence="9">
    <location>
        <begin position="416"/>
        <end position="434"/>
    </location>
</feature>
<keyword evidence="3" id="KW-1003">Cell membrane</keyword>
<dbReference type="PANTHER" id="PTHR43528:SF1">
    <property type="entry name" value="ALPHA-KETOGLUTARATE PERMEASE"/>
    <property type="match status" value="1"/>
</dbReference>
<feature type="transmembrane region" description="Helical" evidence="9">
    <location>
        <begin position="321"/>
        <end position="340"/>
    </location>
</feature>